<keyword evidence="3" id="KW-1185">Reference proteome</keyword>
<organism evidence="2 3">
    <name type="scientific">Diacronema lutheri</name>
    <name type="common">Unicellular marine alga</name>
    <name type="synonym">Monochrysis lutheri</name>
    <dbReference type="NCBI Taxonomy" id="2081491"/>
    <lineage>
        <taxon>Eukaryota</taxon>
        <taxon>Haptista</taxon>
        <taxon>Haptophyta</taxon>
        <taxon>Pavlovophyceae</taxon>
        <taxon>Pavlovales</taxon>
        <taxon>Pavlovaceae</taxon>
        <taxon>Diacronema</taxon>
    </lineage>
</organism>
<dbReference type="Proteomes" id="UP000751190">
    <property type="component" value="Unassembled WGS sequence"/>
</dbReference>
<dbReference type="AlphaFoldDB" id="A0A8J5XC81"/>
<feature type="compositionally biased region" description="Low complexity" evidence="1">
    <location>
        <begin position="640"/>
        <end position="655"/>
    </location>
</feature>
<feature type="region of interest" description="Disordered" evidence="1">
    <location>
        <begin position="362"/>
        <end position="397"/>
    </location>
</feature>
<comment type="caution">
    <text evidence="2">The sequence shown here is derived from an EMBL/GenBank/DDBJ whole genome shotgun (WGS) entry which is preliminary data.</text>
</comment>
<feature type="region of interest" description="Disordered" evidence="1">
    <location>
        <begin position="440"/>
        <end position="484"/>
    </location>
</feature>
<evidence type="ECO:0000313" key="2">
    <source>
        <dbReference type="EMBL" id="KAG8458035.1"/>
    </source>
</evidence>
<name>A0A8J5XC81_DIALT</name>
<feature type="region of interest" description="Disordered" evidence="1">
    <location>
        <begin position="74"/>
        <end position="115"/>
    </location>
</feature>
<proteinExistence type="predicted"/>
<feature type="compositionally biased region" description="Pro residues" evidence="1">
    <location>
        <begin position="166"/>
        <end position="178"/>
    </location>
</feature>
<sequence length="969" mass="95859">MKFGKLAAMTFGEWPTVDYKGFKRFLSHAPHLEPATSAAFVHELQAMLAEIDETFAEQEAAIVDALLALGDADSTPGTSADENGSAFDARAPAPAPSAEHTCTTPARGDDGAGGDDRSACGVDVACLVGSPPPLAFYYAAPPPAASALAGAAGGTHQRRARALTSPHPPGPSAPPPPALGARARASDGGYTDAWDTDVSAAAFADATVGFSLPRPADGARALDDAHAGGRLLDARRASDSAFGTSLGAAEGRARISARARALGGLCFESFVPAAAGDGAGAAVAAECAPGGPRPSAGAAVPLGCPPRAASFVVASRPRDAVPAATSRAPPLRAALAAPTPPACARYARPPPVVDATVWRGSGGARATSANTSPHAVRAPALRSPRAPAPPGSAAADARARATLHRSALTLRAYCLVQFVAVLKIVKKHDKALRGVSELLAGDDGDEADDGDGGVDEPSAARAALAPAAEPSPQPNDAPAAEPSPQPLRLPLRLIALRLLTSSRFVHALLRSRLFAAVARCARAESLALNMIAGPGAGTGPGPDPGAGAGAQRDGARIGWDADGERGARANASAWAHAHQLPAVCAVSVPHADAAFGGAGVGGGGKSGAKHGSGLGALAAALASTDSAANTRPSSPPSAPPCARVPSPVAPSLPAAERTSGNARALSHCAAAADGGGSPPSRDGCADPVFWVGRGSRAPSLSLHPEDWDSHDGGHDGGEDGGEDGACEADGADAGGCARSLEGDGWSGKGGAGLLLGFADEALSESIGAELHQLLNAQGADKYQPAAIFAEARALAASHPREWDAAIGDDDVPRCGARARDVGARAVLGARAYGRSGSHCSSPSGSFRAITAGGLGVPTGGSAGAKIGARARAAARAAVRAFTPCVVDDGDDSGARGAEAGLAFSCQCSDERQSTAPAGASDGFSARHAGAVDGARRAHDAMRVEIGAAAIGAGLPAGAAVASAQRIAVR</sequence>
<dbReference type="OrthoDB" id="10682575at2759"/>
<feature type="compositionally biased region" description="Acidic residues" evidence="1">
    <location>
        <begin position="718"/>
        <end position="728"/>
    </location>
</feature>
<evidence type="ECO:0000313" key="3">
    <source>
        <dbReference type="Proteomes" id="UP000751190"/>
    </source>
</evidence>
<feature type="compositionally biased region" description="Basic and acidic residues" evidence="1">
    <location>
        <begin position="703"/>
        <end position="717"/>
    </location>
</feature>
<accession>A0A8J5XC81</accession>
<feature type="compositionally biased region" description="Low complexity" evidence="1">
    <location>
        <begin position="375"/>
        <end position="396"/>
    </location>
</feature>
<feature type="compositionally biased region" description="Acidic residues" evidence="1">
    <location>
        <begin position="440"/>
        <end position="454"/>
    </location>
</feature>
<feature type="compositionally biased region" description="Low complexity" evidence="1">
    <location>
        <begin position="455"/>
        <end position="468"/>
    </location>
</feature>
<feature type="region of interest" description="Disordered" evidence="1">
    <location>
        <begin position="625"/>
        <end position="660"/>
    </location>
</feature>
<gene>
    <name evidence="2" type="ORF">KFE25_007242</name>
</gene>
<feature type="region of interest" description="Disordered" evidence="1">
    <location>
        <begin position="148"/>
        <end position="190"/>
    </location>
</feature>
<protein>
    <submittedName>
        <fullName evidence="2">Uncharacterized protein</fullName>
    </submittedName>
</protein>
<feature type="compositionally biased region" description="Pro residues" evidence="1">
    <location>
        <begin position="469"/>
        <end position="484"/>
    </location>
</feature>
<dbReference type="EMBL" id="JAGTXO010000058">
    <property type="protein sequence ID" value="KAG8458035.1"/>
    <property type="molecule type" value="Genomic_DNA"/>
</dbReference>
<reference evidence="2" key="1">
    <citation type="submission" date="2021-05" db="EMBL/GenBank/DDBJ databases">
        <title>The genome of the haptophyte Pavlova lutheri (Diacronema luteri, Pavlovales) - a model for lipid biosynthesis in eukaryotic algae.</title>
        <authorList>
            <person name="Hulatt C.J."/>
            <person name="Posewitz M.C."/>
        </authorList>
    </citation>
    <scope>NUCLEOTIDE SEQUENCE</scope>
    <source>
        <strain evidence="2">NIVA-4/92</strain>
    </source>
</reference>
<feature type="region of interest" description="Disordered" evidence="1">
    <location>
        <begin position="696"/>
        <end position="728"/>
    </location>
</feature>
<evidence type="ECO:0000256" key="1">
    <source>
        <dbReference type="SAM" id="MobiDB-lite"/>
    </source>
</evidence>